<accession>A0A9E6UMC3</accession>
<feature type="region of interest" description="Disordered" evidence="1">
    <location>
        <begin position="96"/>
        <end position="130"/>
    </location>
</feature>
<dbReference type="AlphaFoldDB" id="A0A9E6UMC3"/>
<dbReference type="EMBL" id="CP081869">
    <property type="protein sequence ID" value="QZO01532.1"/>
    <property type="molecule type" value="Genomic_DNA"/>
</dbReference>
<dbReference type="RefSeq" id="WP_261404819.1">
    <property type="nucleotide sequence ID" value="NZ_CP081869.1"/>
</dbReference>
<organism evidence="3 4">
    <name type="scientific">Chenggangzhangella methanolivorans</name>
    <dbReference type="NCBI Taxonomy" id="1437009"/>
    <lineage>
        <taxon>Bacteria</taxon>
        <taxon>Pseudomonadati</taxon>
        <taxon>Pseudomonadota</taxon>
        <taxon>Alphaproteobacteria</taxon>
        <taxon>Hyphomicrobiales</taxon>
        <taxon>Methylopilaceae</taxon>
        <taxon>Chenggangzhangella</taxon>
    </lineage>
</organism>
<proteinExistence type="predicted"/>
<keyword evidence="2" id="KW-0732">Signal</keyword>
<evidence type="ECO:0000256" key="1">
    <source>
        <dbReference type="SAM" id="MobiDB-lite"/>
    </source>
</evidence>
<reference evidence="3" key="1">
    <citation type="submission" date="2021-08" db="EMBL/GenBank/DDBJ databases">
        <authorList>
            <person name="Zhang H."/>
            <person name="Xu M."/>
            <person name="Yu Z."/>
            <person name="Yang L."/>
            <person name="Cai Y."/>
        </authorList>
    </citation>
    <scope>NUCLEOTIDE SEQUENCE</scope>
    <source>
        <strain evidence="3">CHL1</strain>
    </source>
</reference>
<name>A0A9E6UMC3_9HYPH</name>
<sequence>MRPLVVTLLLLLGSGGSVLADETPPTAAVVDLGDIRGTAADPDAIDDLPNPPELRSSDGVLEATLTARPSRIRVAGKRFRSNVYNGLYIPRRSCSGAATRCGSRSTTRSGPRTSRSRRRCGPTSITTART</sequence>
<feature type="region of interest" description="Disordered" evidence="1">
    <location>
        <begin position="40"/>
        <end position="59"/>
    </location>
</feature>
<feature type="chain" id="PRO_5039507102" evidence="2">
    <location>
        <begin position="21"/>
        <end position="130"/>
    </location>
</feature>
<evidence type="ECO:0000313" key="3">
    <source>
        <dbReference type="EMBL" id="QZO01532.1"/>
    </source>
</evidence>
<keyword evidence="4" id="KW-1185">Reference proteome</keyword>
<feature type="signal peptide" evidence="2">
    <location>
        <begin position="1"/>
        <end position="20"/>
    </location>
</feature>
<dbReference type="Proteomes" id="UP000825701">
    <property type="component" value="Chromosome"/>
</dbReference>
<gene>
    <name evidence="3" type="ORF">K6K41_08950</name>
</gene>
<protein>
    <submittedName>
        <fullName evidence="3">Uncharacterized protein</fullName>
    </submittedName>
</protein>
<evidence type="ECO:0000313" key="4">
    <source>
        <dbReference type="Proteomes" id="UP000825701"/>
    </source>
</evidence>
<evidence type="ECO:0000256" key="2">
    <source>
        <dbReference type="SAM" id="SignalP"/>
    </source>
</evidence>
<dbReference type="KEGG" id="cmet:K6K41_08950"/>
<feature type="compositionally biased region" description="Low complexity" evidence="1">
    <location>
        <begin position="99"/>
        <end position="113"/>
    </location>
</feature>